<name>A0A167SZZ7_PENCH</name>
<gene>
    <name evidence="1" type="ORF">EN45_062950</name>
</gene>
<reference evidence="1" key="1">
    <citation type="journal article" date="2014" name="Genome Announc.">
        <title>Complete sequencing and chromosome-scale genome assembly of the industrial progenitor strain P2niaD18 from the penicillin producer Penicillium chrysogenum.</title>
        <authorList>
            <person name="Specht T."/>
            <person name="Dahlmann T.A."/>
            <person name="Zadra I."/>
            <person name="Kurnsteiner H."/>
            <person name="Kuck U."/>
        </authorList>
    </citation>
    <scope>NUCLEOTIDE SEQUENCE [LARGE SCALE GENOMIC DNA]</scope>
    <source>
        <strain evidence="1">P2niaD18</strain>
    </source>
</reference>
<dbReference type="PhylomeDB" id="A0A167SZZ7"/>
<dbReference type="EMBL" id="CM002799">
    <property type="protein sequence ID" value="KZN87734.1"/>
    <property type="molecule type" value="Genomic_DNA"/>
</dbReference>
<dbReference type="AlphaFoldDB" id="A0A167SZZ7"/>
<organism evidence="1">
    <name type="scientific">Penicillium chrysogenum</name>
    <name type="common">Penicillium notatum</name>
    <dbReference type="NCBI Taxonomy" id="5076"/>
    <lineage>
        <taxon>Eukaryota</taxon>
        <taxon>Fungi</taxon>
        <taxon>Dikarya</taxon>
        <taxon>Ascomycota</taxon>
        <taxon>Pezizomycotina</taxon>
        <taxon>Eurotiomycetes</taxon>
        <taxon>Eurotiomycetidae</taxon>
        <taxon>Eurotiales</taxon>
        <taxon>Aspergillaceae</taxon>
        <taxon>Penicillium</taxon>
        <taxon>Penicillium chrysogenum species complex</taxon>
    </lineage>
</organism>
<protein>
    <submittedName>
        <fullName evidence="1">Uncharacterized protein</fullName>
    </submittedName>
</protein>
<evidence type="ECO:0000313" key="1">
    <source>
        <dbReference type="EMBL" id="KZN87734.1"/>
    </source>
</evidence>
<accession>A0A167SZZ7</accession>
<proteinExistence type="predicted"/>
<dbReference type="Proteomes" id="UP000076449">
    <property type="component" value="Chromosome II"/>
</dbReference>
<sequence>MPEPIISLNNTRLQEMPLPSTEYNKLPHIHTMADAAANHSKAHAILLGIIAAHRLKKIFTLHLVHKHFDIPEGRCMVYENIQSKAHDDFVLCSPRLPEKCPDLRGLYFKATVEGKMVAYEFTTEPGADLSAYEDFVAEFSSAVIELGVQNVFALTALSICPKNKILTEFELSEVLSTVLVSDASWLPAQDKAKSTSTDWVATQDYAQYAEGPVPGIIQLKCTQTKAGNHYNVTCSTTRSGKHYEQQTKKGGPNFGGEPRDLALEIDGEVFHEGSKPHAIVSHALSLVDII</sequence>